<dbReference type="EMBL" id="AOUO01000097">
    <property type="protein sequence ID" value="EOD68987.1"/>
    <property type="molecule type" value="Genomic_DNA"/>
</dbReference>
<dbReference type="AlphaFoldDB" id="R1GCD1"/>
<dbReference type="InterPro" id="IPR000551">
    <property type="entry name" value="MerR-type_HTH_dom"/>
</dbReference>
<dbReference type="GO" id="GO:0046872">
    <property type="term" value="F:metal ion binding"/>
    <property type="evidence" value="ECO:0007669"/>
    <property type="project" value="InterPro"/>
</dbReference>
<dbReference type="PATRIC" id="fig|1292037.4.peg.1642"/>
<dbReference type="GO" id="GO:0003700">
    <property type="term" value="F:DNA-binding transcription factor activity"/>
    <property type="evidence" value="ECO:0007669"/>
    <property type="project" value="InterPro"/>
</dbReference>
<evidence type="ECO:0000256" key="3">
    <source>
        <dbReference type="ARBA" id="ARBA00023125"/>
    </source>
</evidence>
<evidence type="ECO:0000313" key="7">
    <source>
        <dbReference type="Proteomes" id="UP000014139"/>
    </source>
</evidence>
<dbReference type="PROSITE" id="PS50937">
    <property type="entry name" value="HTH_MERR_2"/>
    <property type="match status" value="1"/>
</dbReference>
<reference evidence="6 7" key="1">
    <citation type="submission" date="2013-02" db="EMBL/GenBank/DDBJ databases">
        <title>Draft genome sequence of Amycolatopsis vancoresmycina strain DSM 44592T.</title>
        <authorList>
            <person name="Kumar S."/>
            <person name="Kaur N."/>
            <person name="Kaur C."/>
            <person name="Raghava G.P.S."/>
            <person name="Mayilraj S."/>
        </authorList>
    </citation>
    <scope>NUCLEOTIDE SEQUENCE [LARGE SCALE GENOMIC DNA]</scope>
    <source>
        <strain evidence="6 7">DSM 44592</strain>
    </source>
</reference>
<evidence type="ECO:0000256" key="4">
    <source>
        <dbReference type="ARBA" id="ARBA00023163"/>
    </source>
</evidence>
<gene>
    <name evidence="6" type="ORF">H480_08513</name>
</gene>
<dbReference type="PANTHER" id="PTHR30204">
    <property type="entry name" value="REDOX-CYCLING DRUG-SENSING TRANSCRIPTIONAL ACTIVATOR SOXR"/>
    <property type="match status" value="1"/>
</dbReference>
<dbReference type="SUPFAM" id="SSF46955">
    <property type="entry name" value="Putative DNA-binding domain"/>
    <property type="match status" value="1"/>
</dbReference>
<dbReference type="PANTHER" id="PTHR30204:SF69">
    <property type="entry name" value="MERR-FAMILY TRANSCRIPTIONAL REGULATOR"/>
    <property type="match status" value="1"/>
</dbReference>
<dbReference type="GO" id="GO:0031419">
    <property type="term" value="F:cobalamin binding"/>
    <property type="evidence" value="ECO:0007669"/>
    <property type="project" value="InterPro"/>
</dbReference>
<keyword evidence="7" id="KW-1185">Reference proteome</keyword>
<dbReference type="InterPro" id="IPR047057">
    <property type="entry name" value="MerR_fam"/>
</dbReference>
<evidence type="ECO:0000259" key="5">
    <source>
        <dbReference type="PROSITE" id="PS50937"/>
    </source>
</evidence>
<organism evidence="6 7">
    <name type="scientific">Amycolatopsis vancoresmycina DSM 44592</name>
    <dbReference type="NCBI Taxonomy" id="1292037"/>
    <lineage>
        <taxon>Bacteria</taxon>
        <taxon>Bacillati</taxon>
        <taxon>Actinomycetota</taxon>
        <taxon>Actinomycetes</taxon>
        <taxon>Pseudonocardiales</taxon>
        <taxon>Pseudonocardiaceae</taxon>
        <taxon>Amycolatopsis</taxon>
    </lineage>
</organism>
<dbReference type="Gene3D" id="3.40.50.280">
    <property type="entry name" value="Cobalamin-binding domain"/>
    <property type="match status" value="1"/>
</dbReference>
<name>R1GCD1_9PSEU</name>
<dbReference type="RefSeq" id="WP_003067408.1">
    <property type="nucleotide sequence ID" value="NZ_AOUO01000097.1"/>
</dbReference>
<evidence type="ECO:0000313" key="6">
    <source>
        <dbReference type="EMBL" id="EOD68987.1"/>
    </source>
</evidence>
<dbReference type="Proteomes" id="UP000014139">
    <property type="component" value="Unassembled WGS sequence"/>
</dbReference>
<dbReference type="Gene3D" id="1.10.1660.10">
    <property type="match status" value="1"/>
</dbReference>
<keyword evidence="3" id="KW-0238">DNA-binding</keyword>
<dbReference type="Pfam" id="PF13411">
    <property type="entry name" value="MerR_1"/>
    <property type="match status" value="1"/>
</dbReference>
<evidence type="ECO:0000256" key="1">
    <source>
        <dbReference type="ARBA" id="ARBA00022491"/>
    </source>
</evidence>
<dbReference type="InterPro" id="IPR036724">
    <property type="entry name" value="Cobalamin-bd_sf"/>
</dbReference>
<dbReference type="GO" id="GO:0003677">
    <property type="term" value="F:DNA binding"/>
    <property type="evidence" value="ECO:0007669"/>
    <property type="project" value="UniProtKB-KW"/>
</dbReference>
<dbReference type="eggNOG" id="COG0789">
    <property type="taxonomic scope" value="Bacteria"/>
</dbReference>
<dbReference type="InterPro" id="IPR009061">
    <property type="entry name" value="DNA-bd_dom_put_sf"/>
</dbReference>
<keyword evidence="2" id="KW-0805">Transcription regulation</keyword>
<proteinExistence type="predicted"/>
<dbReference type="SUPFAM" id="SSF52242">
    <property type="entry name" value="Cobalamin (vitamin B12)-binding domain"/>
    <property type="match status" value="1"/>
</dbReference>
<sequence>MDRPAPAPAGTWTAGAVARMLGLPASTLRAWHRRYGLPLSAPQPGSHRRYGRADVDALLRMKHLIEQGFSAETAAARAFHPDSGTDVGTLLTAVRRLKLDTAVALLDAHLPARGVTGTWDGLCRPALDALCGPDAGCIDLVHGLSWAIAAALHRIPAPAGTAPPVLLSCVDGERHTLPLEALRAALAEEGRAALFLGASVPEIALRHAIDRVRPDAVVLWSTHPAAPPSGLRTRRLVVAGPGRPPDSLREAVSLLTAAD</sequence>
<evidence type="ECO:0000256" key="2">
    <source>
        <dbReference type="ARBA" id="ARBA00023015"/>
    </source>
</evidence>
<comment type="caution">
    <text evidence="6">The sequence shown here is derived from an EMBL/GenBank/DDBJ whole genome shotgun (WGS) entry which is preliminary data.</text>
</comment>
<accession>R1GCD1</accession>
<dbReference type="OrthoDB" id="9800334at2"/>
<keyword evidence="1" id="KW-0678">Repressor</keyword>
<keyword evidence="4" id="KW-0804">Transcription</keyword>
<feature type="domain" description="HTH merR-type" evidence="5">
    <location>
        <begin position="11"/>
        <end position="80"/>
    </location>
</feature>
<dbReference type="SMART" id="SM00422">
    <property type="entry name" value="HTH_MERR"/>
    <property type="match status" value="1"/>
</dbReference>
<protein>
    <submittedName>
        <fullName evidence="6">MerR family transcriptional regulator</fullName>
    </submittedName>
</protein>